<name>A0A1S3J0H4_LINAN</name>
<feature type="region of interest" description="Disordered" evidence="1">
    <location>
        <begin position="122"/>
        <end position="157"/>
    </location>
</feature>
<dbReference type="Proteomes" id="UP000085678">
    <property type="component" value="Unplaced"/>
</dbReference>
<evidence type="ECO:0000256" key="1">
    <source>
        <dbReference type="SAM" id="MobiDB-lite"/>
    </source>
</evidence>
<feature type="region of interest" description="Disordered" evidence="1">
    <location>
        <begin position="184"/>
        <end position="208"/>
    </location>
</feature>
<keyword evidence="2" id="KW-1185">Reference proteome</keyword>
<feature type="region of interest" description="Disordered" evidence="1">
    <location>
        <begin position="251"/>
        <end position="278"/>
    </location>
</feature>
<accession>A0A1S3J0H4</accession>
<protein>
    <submittedName>
        <fullName evidence="3">Uncharacterized protein LOC106168691</fullName>
    </submittedName>
</protein>
<feature type="compositionally biased region" description="Acidic residues" evidence="1">
    <location>
        <begin position="134"/>
        <end position="146"/>
    </location>
</feature>
<feature type="compositionally biased region" description="Basic and acidic residues" evidence="1">
    <location>
        <begin position="123"/>
        <end position="133"/>
    </location>
</feature>
<sequence>MPPKVEMRRKPDRLMVVNRRNRMENVRLEQRVKVLEKSTTNSSLELTKDMKQIESGINAMKQTTGRSAEGLPPDSAQDKTHTKSDYFRFGPRISARRLHKWHTKEKELSKFLQSTSVATESIVNDKSEATKDTIDEEEENDEDDEDNRAPSVINSEPVTVRNTYLNRRKSLSCTDVFHAIRPNVQLSSSPRDRPPSANNVCSKEETHRDKFSISEWEKNVIQNYTAVLTKPVKVKRTFRRPLSAFLPSGEFRPQSAWSRSPRRPKSAPPTSQTDVQHRTGKSLWGIAKNTFCKEWTVGGEPQVSENSTNTPIMSDDPKVRLANVRAHYNGVSKRFAKKSAEREEKLWIEIQRKESGLSWFTSPKPEGNAVLQNYFARKFAQHLAFSAFSQTTPTSGGSATESAQTSGQNVKTPSAQNTTVLTNEKTPDENEDNDATKNGGGFRLQRRITKLMKDCGTNESAEKKTKPMALSKSARKRELEQMVTENTMDVKQIAKKEQSRRLQSRVSMIMEMFRLSNAFGGGNKNKDDIAPSSTSEKKTDDNSLNKVAALQASNASS</sequence>
<gene>
    <name evidence="3" type="primary">LOC106168691</name>
</gene>
<dbReference type="KEGG" id="lak:106168691"/>
<dbReference type="AlphaFoldDB" id="A0A1S3J0H4"/>
<feature type="compositionally biased region" description="Basic and acidic residues" evidence="1">
    <location>
        <begin position="524"/>
        <end position="543"/>
    </location>
</feature>
<dbReference type="InParanoid" id="A0A1S3J0H4"/>
<organism evidence="2 3">
    <name type="scientific">Lingula anatina</name>
    <name type="common">Brachiopod</name>
    <name type="synonym">Lingula unguis</name>
    <dbReference type="NCBI Taxonomy" id="7574"/>
    <lineage>
        <taxon>Eukaryota</taxon>
        <taxon>Metazoa</taxon>
        <taxon>Spiralia</taxon>
        <taxon>Lophotrochozoa</taxon>
        <taxon>Brachiopoda</taxon>
        <taxon>Linguliformea</taxon>
        <taxon>Lingulata</taxon>
        <taxon>Lingulida</taxon>
        <taxon>Linguloidea</taxon>
        <taxon>Lingulidae</taxon>
        <taxon>Lingula</taxon>
    </lineage>
</organism>
<dbReference type="GeneID" id="106168691"/>
<evidence type="ECO:0000313" key="2">
    <source>
        <dbReference type="Proteomes" id="UP000085678"/>
    </source>
</evidence>
<proteinExistence type="predicted"/>
<reference evidence="3" key="1">
    <citation type="submission" date="2025-08" db="UniProtKB">
        <authorList>
            <consortium name="RefSeq"/>
        </authorList>
    </citation>
    <scope>IDENTIFICATION</scope>
    <source>
        <tissue evidence="3">Gonads</tissue>
    </source>
</reference>
<feature type="region of interest" description="Disordered" evidence="1">
    <location>
        <begin position="517"/>
        <end position="545"/>
    </location>
</feature>
<feature type="region of interest" description="Disordered" evidence="1">
    <location>
        <begin position="63"/>
        <end position="84"/>
    </location>
</feature>
<feature type="region of interest" description="Disordered" evidence="1">
    <location>
        <begin position="390"/>
        <end position="443"/>
    </location>
</feature>
<dbReference type="RefSeq" id="XP_013403309.1">
    <property type="nucleotide sequence ID" value="XM_013547855.2"/>
</dbReference>
<feature type="compositionally biased region" description="Polar residues" evidence="1">
    <location>
        <begin position="390"/>
        <end position="424"/>
    </location>
</feature>
<evidence type="ECO:0000313" key="3">
    <source>
        <dbReference type="RefSeq" id="XP_013403309.1"/>
    </source>
</evidence>